<accession>A0A5E4WG62</accession>
<gene>
    <name evidence="1" type="ORF">PAQ31011_03299</name>
</gene>
<evidence type="ECO:0000313" key="2">
    <source>
        <dbReference type="Proteomes" id="UP000366819"/>
    </source>
</evidence>
<dbReference type="EMBL" id="CABPSN010000004">
    <property type="protein sequence ID" value="VVE23802.1"/>
    <property type="molecule type" value="Genomic_DNA"/>
</dbReference>
<keyword evidence="2" id="KW-1185">Reference proteome</keyword>
<proteinExistence type="predicted"/>
<dbReference type="AlphaFoldDB" id="A0A5E4WG62"/>
<protein>
    <submittedName>
        <fullName evidence="1">Uncharacterized protein</fullName>
    </submittedName>
</protein>
<reference evidence="1 2" key="1">
    <citation type="submission" date="2019-08" db="EMBL/GenBank/DDBJ databases">
        <authorList>
            <person name="Peeters C."/>
        </authorList>
    </citation>
    <scope>NUCLEOTIDE SEQUENCE [LARGE SCALE GENOMIC DNA]</scope>
    <source>
        <strain evidence="1 2">LMG 31011</strain>
    </source>
</reference>
<sequence>MRALRSVGGRAFTTFAAGVTPAPETRGSALLAAIGRCIRLAKKSLDDA</sequence>
<evidence type="ECO:0000313" key="1">
    <source>
        <dbReference type="EMBL" id="VVE23802.1"/>
    </source>
</evidence>
<name>A0A5E4WG62_9BURK</name>
<organism evidence="1 2">
    <name type="scientific">Pandoraea aquatica</name>
    <dbReference type="NCBI Taxonomy" id="2508290"/>
    <lineage>
        <taxon>Bacteria</taxon>
        <taxon>Pseudomonadati</taxon>
        <taxon>Pseudomonadota</taxon>
        <taxon>Betaproteobacteria</taxon>
        <taxon>Burkholderiales</taxon>
        <taxon>Burkholderiaceae</taxon>
        <taxon>Pandoraea</taxon>
    </lineage>
</organism>
<dbReference type="Proteomes" id="UP000366819">
    <property type="component" value="Unassembled WGS sequence"/>
</dbReference>